<gene>
    <name evidence="8" type="ORF">QYM36_012746</name>
</gene>
<keyword evidence="3" id="KW-0238">DNA-binding</keyword>
<feature type="domain" description="TFIIE beta" evidence="7">
    <location>
        <begin position="53"/>
        <end position="138"/>
    </location>
</feature>
<organism evidence="8 9">
    <name type="scientific">Artemia franciscana</name>
    <name type="common">Brine shrimp</name>
    <name type="synonym">Artemia sanfranciscana</name>
    <dbReference type="NCBI Taxonomy" id="6661"/>
    <lineage>
        <taxon>Eukaryota</taxon>
        <taxon>Metazoa</taxon>
        <taxon>Ecdysozoa</taxon>
        <taxon>Arthropoda</taxon>
        <taxon>Crustacea</taxon>
        <taxon>Branchiopoda</taxon>
        <taxon>Anostraca</taxon>
        <taxon>Artemiidae</taxon>
        <taxon>Artemia</taxon>
    </lineage>
</organism>
<evidence type="ECO:0000256" key="6">
    <source>
        <dbReference type="ARBA" id="ARBA00025581"/>
    </source>
</evidence>
<dbReference type="CDD" id="cd07977">
    <property type="entry name" value="TFIIE_beta_winged_helix"/>
    <property type="match status" value="1"/>
</dbReference>
<keyword evidence="9" id="KW-1185">Reference proteome</keyword>
<proteinExistence type="predicted"/>
<dbReference type="GO" id="GO:0006367">
    <property type="term" value="P:transcription initiation at RNA polymerase II promoter"/>
    <property type="evidence" value="ECO:0007669"/>
    <property type="project" value="InterPro"/>
</dbReference>
<evidence type="ECO:0000259" key="7">
    <source>
        <dbReference type="PROSITE" id="PS51351"/>
    </source>
</evidence>
<dbReference type="AlphaFoldDB" id="A0AA88HGQ5"/>
<evidence type="ECO:0000313" key="9">
    <source>
        <dbReference type="Proteomes" id="UP001187531"/>
    </source>
</evidence>
<dbReference type="Proteomes" id="UP001187531">
    <property type="component" value="Unassembled WGS sequence"/>
</dbReference>
<dbReference type="Gene3D" id="1.10.10.10">
    <property type="entry name" value="Winged helix-like DNA-binding domain superfamily/Winged helix DNA-binding domain"/>
    <property type="match status" value="1"/>
</dbReference>
<dbReference type="FunFam" id="1.10.10.10:FF:000177">
    <property type="entry name" value="Transcription initiation factor IIE subunit beta"/>
    <property type="match status" value="1"/>
</dbReference>
<keyword evidence="2" id="KW-0805">Transcription regulation</keyword>
<dbReference type="InterPro" id="IPR003166">
    <property type="entry name" value="TFIIE_bsu_DNA-bd"/>
</dbReference>
<evidence type="ECO:0000256" key="1">
    <source>
        <dbReference type="ARBA" id="ARBA00004123"/>
    </source>
</evidence>
<dbReference type="PROSITE" id="PS51351">
    <property type="entry name" value="TFIIE_BETA_C"/>
    <property type="match status" value="1"/>
</dbReference>
<evidence type="ECO:0000256" key="3">
    <source>
        <dbReference type="ARBA" id="ARBA00023125"/>
    </source>
</evidence>
<comment type="function">
    <text evidence="6">Recruits TFIIH to the initiation complex and stimulates the RNA polymerase II C-terminal domain kinase and DNA-dependent ATPase activities of TFIIH. Both TFIIH and TFIIE are required for promoter clearance by RNA polymerase.</text>
</comment>
<evidence type="ECO:0000313" key="8">
    <source>
        <dbReference type="EMBL" id="KAK2711730.1"/>
    </source>
</evidence>
<keyword evidence="4" id="KW-0804">Transcription</keyword>
<sequence>MDPSLLIASKSFKRRSMKVPSVKNKKEKKEMSPLGETKMQKMSYFAVSKLNTSKDPLFVETLPYKFSALAKIVKYMQKRYLEGNDYSLSLKQVLGETDQLDISSSTKTWLAKIALPENPKLEITSENKYIYKPVYNIRSKK</sequence>
<evidence type="ECO:0000256" key="5">
    <source>
        <dbReference type="ARBA" id="ARBA00023242"/>
    </source>
</evidence>
<name>A0AA88HGQ5_ARTSF</name>
<dbReference type="InterPro" id="IPR036388">
    <property type="entry name" value="WH-like_DNA-bd_sf"/>
</dbReference>
<dbReference type="InterPro" id="IPR036390">
    <property type="entry name" value="WH_DNA-bd_sf"/>
</dbReference>
<dbReference type="GO" id="GO:0005634">
    <property type="term" value="C:nucleus"/>
    <property type="evidence" value="ECO:0007669"/>
    <property type="project" value="UniProtKB-SubCell"/>
</dbReference>
<protein>
    <recommendedName>
        <fullName evidence="7">TFIIE beta domain-containing protein</fullName>
    </recommendedName>
</protein>
<accession>A0AA88HGQ5</accession>
<reference evidence="8" key="1">
    <citation type="submission" date="2023-07" db="EMBL/GenBank/DDBJ databases">
        <title>Chromosome-level genome assembly of Artemia franciscana.</title>
        <authorList>
            <person name="Jo E."/>
        </authorList>
    </citation>
    <scope>NUCLEOTIDE SEQUENCE</scope>
    <source>
        <tissue evidence="8">Whole body</tissue>
    </source>
</reference>
<dbReference type="GO" id="GO:0003677">
    <property type="term" value="F:DNA binding"/>
    <property type="evidence" value="ECO:0007669"/>
    <property type="project" value="UniProtKB-KW"/>
</dbReference>
<dbReference type="Pfam" id="PF02186">
    <property type="entry name" value="TFIIE_beta"/>
    <property type="match status" value="1"/>
</dbReference>
<dbReference type="SUPFAM" id="SSF46785">
    <property type="entry name" value="Winged helix' DNA-binding domain"/>
    <property type="match status" value="1"/>
</dbReference>
<dbReference type="EMBL" id="JAVRJZ010000016">
    <property type="protein sequence ID" value="KAK2711730.1"/>
    <property type="molecule type" value="Genomic_DNA"/>
</dbReference>
<evidence type="ECO:0000256" key="4">
    <source>
        <dbReference type="ARBA" id="ARBA00023163"/>
    </source>
</evidence>
<keyword evidence="5" id="KW-0539">Nucleus</keyword>
<evidence type="ECO:0000256" key="2">
    <source>
        <dbReference type="ARBA" id="ARBA00023015"/>
    </source>
</evidence>
<comment type="subcellular location">
    <subcellularLocation>
        <location evidence="1">Nucleus</location>
    </subcellularLocation>
</comment>
<comment type="caution">
    <text evidence="8">The sequence shown here is derived from an EMBL/GenBank/DDBJ whole genome shotgun (WGS) entry which is preliminary data.</text>
</comment>